<dbReference type="Proteomes" id="UP001519295">
    <property type="component" value="Unassembled WGS sequence"/>
</dbReference>
<proteinExistence type="inferred from homology"/>
<reference evidence="4 5" key="1">
    <citation type="submission" date="2021-03" db="EMBL/GenBank/DDBJ databases">
        <title>Sequencing the genomes of 1000 actinobacteria strains.</title>
        <authorList>
            <person name="Klenk H.-P."/>
        </authorList>
    </citation>
    <scope>NUCLEOTIDE SEQUENCE [LARGE SCALE GENOMIC DNA]</scope>
    <source>
        <strain evidence="4 5">DSM 45256</strain>
    </source>
</reference>
<evidence type="ECO:0000256" key="1">
    <source>
        <dbReference type="ARBA" id="ARBA00006484"/>
    </source>
</evidence>
<dbReference type="SUPFAM" id="SSF51735">
    <property type="entry name" value="NAD(P)-binding Rossmann-fold domains"/>
    <property type="match status" value="1"/>
</dbReference>
<keyword evidence="5" id="KW-1185">Reference proteome</keyword>
<gene>
    <name evidence="4" type="ORF">JOF36_002221</name>
</gene>
<evidence type="ECO:0000313" key="4">
    <source>
        <dbReference type="EMBL" id="MBP2366525.1"/>
    </source>
</evidence>
<dbReference type="Pfam" id="PF00106">
    <property type="entry name" value="adh_short"/>
    <property type="match status" value="1"/>
</dbReference>
<evidence type="ECO:0000256" key="2">
    <source>
        <dbReference type="ARBA" id="ARBA00023002"/>
    </source>
</evidence>
<accession>A0ABS4VRH7</accession>
<evidence type="ECO:0000256" key="3">
    <source>
        <dbReference type="SAM" id="MobiDB-lite"/>
    </source>
</evidence>
<dbReference type="InterPro" id="IPR036291">
    <property type="entry name" value="NAD(P)-bd_dom_sf"/>
</dbReference>
<comment type="caution">
    <text evidence="4">The sequence shown here is derived from an EMBL/GenBank/DDBJ whole genome shotgun (WGS) entry which is preliminary data.</text>
</comment>
<feature type="region of interest" description="Disordered" evidence="3">
    <location>
        <begin position="78"/>
        <end position="112"/>
    </location>
</feature>
<dbReference type="PANTHER" id="PTHR44196:SF1">
    <property type="entry name" value="DEHYDROGENASE_REDUCTASE SDR FAMILY MEMBER 7B"/>
    <property type="match status" value="1"/>
</dbReference>
<name>A0ABS4VRH7_9PSEU</name>
<keyword evidence="2" id="KW-0560">Oxidoreductase</keyword>
<evidence type="ECO:0000313" key="5">
    <source>
        <dbReference type="Proteomes" id="UP001519295"/>
    </source>
</evidence>
<dbReference type="InterPro" id="IPR002347">
    <property type="entry name" value="SDR_fam"/>
</dbReference>
<feature type="compositionally biased region" description="Polar residues" evidence="3">
    <location>
        <begin position="79"/>
        <end position="89"/>
    </location>
</feature>
<comment type="similarity">
    <text evidence="1">Belongs to the short-chain dehydrogenases/reductases (SDR) family.</text>
</comment>
<protein>
    <submittedName>
        <fullName evidence="4">NAD(P)-dependent dehydrogenase (Short-subunit alcohol dehydrogenase family)</fullName>
    </submittedName>
</protein>
<dbReference type="EMBL" id="JAGINU010000001">
    <property type="protein sequence ID" value="MBP2366525.1"/>
    <property type="molecule type" value="Genomic_DNA"/>
</dbReference>
<dbReference type="Gene3D" id="3.40.50.720">
    <property type="entry name" value="NAD(P)-binding Rossmann-like Domain"/>
    <property type="match status" value="1"/>
</dbReference>
<dbReference type="PANTHER" id="PTHR44196">
    <property type="entry name" value="DEHYDROGENASE/REDUCTASE SDR FAMILY MEMBER 7B"/>
    <property type="match status" value="1"/>
</dbReference>
<organism evidence="4 5">
    <name type="scientific">Pseudonocardia parietis</name>
    <dbReference type="NCBI Taxonomy" id="570936"/>
    <lineage>
        <taxon>Bacteria</taxon>
        <taxon>Bacillati</taxon>
        <taxon>Actinomycetota</taxon>
        <taxon>Actinomycetes</taxon>
        <taxon>Pseudonocardiales</taxon>
        <taxon>Pseudonocardiaceae</taxon>
        <taxon>Pseudonocardia</taxon>
    </lineage>
</organism>
<sequence length="112" mass="11300">MGDNEKPLALVTGASSGIGRQLALDLAGRGYDLVVCAEDAELDPAVDEFRAAGAEATPAQVARHGIDAMLAGREKVVASSPSTRAQGAANSVLPESAKAAMHGRMAEPGSAE</sequence>
<dbReference type="RefSeq" id="WP_210026594.1">
    <property type="nucleotide sequence ID" value="NZ_JAGINU010000001.1"/>
</dbReference>